<feature type="transmembrane region" description="Helical" evidence="9">
    <location>
        <begin position="319"/>
        <end position="344"/>
    </location>
</feature>
<dbReference type="InterPro" id="IPR050173">
    <property type="entry name" value="ABC_transporter_C-like"/>
</dbReference>
<dbReference type="PANTHER" id="PTHR24223">
    <property type="entry name" value="ATP-BINDING CASSETTE SUB-FAMILY C"/>
    <property type="match status" value="1"/>
</dbReference>
<dbReference type="RefSeq" id="XP_050504939.1">
    <property type="nucleotide sequence ID" value="XM_050648982.1"/>
</dbReference>
<dbReference type="CDD" id="cd03244">
    <property type="entry name" value="ABCC_MRP_domain2"/>
    <property type="match status" value="1"/>
</dbReference>
<accession>A0ABM5K418</accession>
<feature type="domain" description="ABC transmembrane type-1" evidence="11">
    <location>
        <begin position="112"/>
        <end position="375"/>
    </location>
</feature>
<keyword evidence="3" id="KW-0813">Transport</keyword>
<feature type="transmembrane region" description="Helical" evidence="9">
    <location>
        <begin position="966"/>
        <end position="999"/>
    </location>
</feature>
<dbReference type="PROSITE" id="PS00211">
    <property type="entry name" value="ABC_TRANSPORTER_1"/>
    <property type="match status" value="1"/>
</dbReference>
<feature type="domain" description="ABC transporter" evidence="10">
    <location>
        <begin position="423"/>
        <end position="646"/>
    </location>
</feature>
<evidence type="ECO:0000256" key="6">
    <source>
        <dbReference type="ARBA" id="ARBA00022840"/>
    </source>
</evidence>
<dbReference type="InterPro" id="IPR027417">
    <property type="entry name" value="P-loop_NTPase"/>
</dbReference>
<dbReference type="SMART" id="SM00382">
    <property type="entry name" value="AAA"/>
    <property type="match status" value="2"/>
</dbReference>
<feature type="transmembrane region" description="Helical" evidence="9">
    <location>
        <begin position="240"/>
        <end position="266"/>
    </location>
</feature>
<evidence type="ECO:0000256" key="7">
    <source>
        <dbReference type="ARBA" id="ARBA00022989"/>
    </source>
</evidence>
<dbReference type="InterPro" id="IPR003593">
    <property type="entry name" value="AAA+_ATPase"/>
</dbReference>
<dbReference type="PROSITE" id="PS50929">
    <property type="entry name" value="ABC_TM1F"/>
    <property type="match status" value="2"/>
</dbReference>
<feature type="transmembrane region" description="Helical" evidence="9">
    <location>
        <begin position="864"/>
        <end position="887"/>
    </location>
</feature>
<evidence type="ECO:0000256" key="4">
    <source>
        <dbReference type="ARBA" id="ARBA00022692"/>
    </source>
</evidence>
<evidence type="ECO:0000256" key="1">
    <source>
        <dbReference type="ARBA" id="ARBA00004141"/>
    </source>
</evidence>
<comment type="subcellular location">
    <subcellularLocation>
        <location evidence="1">Membrane</location>
        <topology evidence="1">Multi-pass membrane protein</topology>
    </subcellularLocation>
</comment>
<sequence length="1330" mass="150472">MTSTILVVIFKGCFLFHYNLNARIILFVCIFRYTYDLFKKGLSKTLEVDDLYNPLKIDRSQVLGDNLQRNWDKQLEEAKKTNSKPSLLKSIVMTFWLEYAWLGIYAITTDLVLRLIEPLILENLLDYFKPESQVSKNYALMYAGILVAMNILGVLIANQYYLEVLHSGMRIRASCCTVIYRKGLRTTKTALGETASGKLVNLLSNDVSRFDLVSLFIHQLWLAPLSSLIVMGILYQKTGYAGVVGVVAILVTVPIQSYTGTLSAIYRKQTAFKTDQRVRLLDEIISGIQVIKMYAWEIPFRNIIRIARRNEIKIITKSAYVRATLVVLDLFTTRLALFCTLFTVSLSNEEITASKVFVVFSYFNVLSFTMGRMFSRGVSEMAEVMVAIRRIRDFLLNEEYDPNRTNFAMNGNANSVDDFKEIVSLQNLTVKWNLSFSYNALENINLNISDGQLIGIIGPVGSGKSCLLQTILGELDITEGSMRVRGQISYSSQEPWVFAATVRQNIIFCEEYDKKRYQEVIQACSLEKDFEQFPKGDLTLVGDRGSSLSGGQKARINLARAVYRKAAVYLLDDPLSAVDIHVSKHLYEKCINGYLAKRTRVLVTHQVHYLKDADNIIILNNGRIEDEGTFNFVAKSDNVYAKLLTAEPENVEEKKQDRFKYTRQLSIRSQKDSMASVVSNLSIADSLLSNNIDFKKEEAEKEQEFQVKDLQEKSSKDAVNGSLLFKYMLAGSNTFAVLICVMLYIGTQLAVIGVDYWLSFWVNVEEFRNSTESLNTTPPTFIIPSIELTTYNCLYIYGVLLGALFVLAMTRAFFFYKLAMCSSKKLHASMFDNIITARMRFFDTNPGGRILNRFSKDMGCVDELLPLAILDSSQIILFMFGSLLLIIIVNPDFLILIGALSIVFGFMRQIYLKSSKNIKRLEGIMRSPVFTHLRATIEGLTTIRAFGAQSTLMDEFDHHQDYQSGAWYMFLVSGAAFGFYLECFYSVFFAAMTFSLLLFGEAFNLKGGQVGLAITQATALTKYLQFGMRQSAEVSNQLTSVERVLEYKNLEKEPQPFVPQKPAKDWPQKGQITFKDTCLKYFEGGPLVLKHLDLKIQPKEKVGVVGRTGAGKSSLIQALFRLAPIEGSIKIDDIDTKDISLNDLRLKISIIPQDPVLFSGTLKYNLDPFDEYSDEVLYKAIRDVELKDPANVINRLDNRVMDRGSNYSVGQRQLICLTRAILKNNKVLILDEATANVDPQTDAIIQKTIRRKFSDCTVITVAHRLNTIMDSDKVLVMDAGQISEFDHPHLLLQKKNGIFYSMVAETGKTTAEQLRKIASDSYQKLQAIPE</sequence>
<dbReference type="PANTHER" id="PTHR24223:SF456">
    <property type="entry name" value="MULTIDRUG RESISTANCE-ASSOCIATED PROTEIN LETHAL(2)03659"/>
    <property type="match status" value="1"/>
</dbReference>
<dbReference type="PROSITE" id="PS50893">
    <property type="entry name" value="ABC_TRANSPORTER_2"/>
    <property type="match status" value="2"/>
</dbReference>
<comment type="similarity">
    <text evidence="2">Belongs to the ABC transporter superfamily. ABCC family. Conjugate transporter (TC 3.A.1.208) subfamily.</text>
</comment>
<evidence type="ECO:0000256" key="2">
    <source>
        <dbReference type="ARBA" id="ARBA00009726"/>
    </source>
</evidence>
<protein>
    <recommendedName>
        <fullName evidence="14">Multidrug resistance-associated protein 4-like</fullName>
    </recommendedName>
</protein>
<dbReference type="SUPFAM" id="SSF90123">
    <property type="entry name" value="ABC transporter transmembrane region"/>
    <property type="match status" value="2"/>
</dbReference>
<name>A0ABM5K418_DIAVI</name>
<keyword evidence="8 9" id="KW-0472">Membrane</keyword>
<organism evidence="12 13">
    <name type="scientific">Diabrotica virgifera virgifera</name>
    <name type="common">western corn rootworm</name>
    <dbReference type="NCBI Taxonomy" id="50390"/>
    <lineage>
        <taxon>Eukaryota</taxon>
        <taxon>Metazoa</taxon>
        <taxon>Ecdysozoa</taxon>
        <taxon>Arthropoda</taxon>
        <taxon>Hexapoda</taxon>
        <taxon>Insecta</taxon>
        <taxon>Pterygota</taxon>
        <taxon>Neoptera</taxon>
        <taxon>Endopterygota</taxon>
        <taxon>Coleoptera</taxon>
        <taxon>Polyphaga</taxon>
        <taxon>Cucujiformia</taxon>
        <taxon>Chrysomeloidea</taxon>
        <taxon>Chrysomelidae</taxon>
        <taxon>Galerucinae</taxon>
        <taxon>Diabroticina</taxon>
        <taxon>Diabroticites</taxon>
        <taxon>Diabrotica</taxon>
    </lineage>
</organism>
<reference evidence="12" key="1">
    <citation type="submission" date="2025-05" db="UniProtKB">
        <authorList>
            <consortium name="EnsemblMetazoa"/>
        </authorList>
    </citation>
    <scope>IDENTIFICATION</scope>
</reference>
<feature type="transmembrane region" description="Helical" evidence="9">
    <location>
        <begin position="139"/>
        <end position="162"/>
    </location>
</feature>
<dbReference type="CDD" id="cd18579">
    <property type="entry name" value="ABC_6TM_ABCC_D1"/>
    <property type="match status" value="1"/>
</dbReference>
<evidence type="ECO:0000256" key="8">
    <source>
        <dbReference type="ARBA" id="ARBA00023136"/>
    </source>
</evidence>
<feature type="domain" description="ABC transporter" evidence="10">
    <location>
        <begin position="1072"/>
        <end position="1304"/>
    </location>
</feature>
<evidence type="ECO:0000259" key="10">
    <source>
        <dbReference type="PROSITE" id="PS50893"/>
    </source>
</evidence>
<dbReference type="InterPro" id="IPR011527">
    <property type="entry name" value="ABC1_TM_dom"/>
</dbReference>
<dbReference type="Gene3D" id="3.40.50.300">
    <property type="entry name" value="P-loop containing nucleotide triphosphate hydrolases"/>
    <property type="match status" value="2"/>
</dbReference>
<feature type="transmembrane region" description="Helical" evidence="9">
    <location>
        <begin position="87"/>
        <end position="107"/>
    </location>
</feature>
<evidence type="ECO:0000313" key="12">
    <source>
        <dbReference type="EnsemblMetazoa" id="XP_050504939.1"/>
    </source>
</evidence>
<feature type="transmembrane region" description="Helical" evidence="9">
    <location>
        <begin position="212"/>
        <end position="234"/>
    </location>
</feature>
<keyword evidence="5" id="KW-0547">Nucleotide-binding</keyword>
<dbReference type="SUPFAM" id="SSF52540">
    <property type="entry name" value="P-loop containing nucleoside triphosphate hydrolases"/>
    <property type="match status" value="2"/>
</dbReference>
<feature type="transmembrane region" description="Helical" evidence="9">
    <location>
        <begin position="735"/>
        <end position="758"/>
    </location>
</feature>
<dbReference type="EnsemblMetazoa" id="XM_050648982.1">
    <property type="protein sequence ID" value="XP_050504939.1"/>
    <property type="gene ID" value="LOC114349326"/>
</dbReference>
<dbReference type="InterPro" id="IPR044746">
    <property type="entry name" value="ABCC_6TM_D1"/>
</dbReference>
<keyword evidence="7 9" id="KW-1133">Transmembrane helix</keyword>
<evidence type="ECO:0000313" key="13">
    <source>
        <dbReference type="Proteomes" id="UP001652700"/>
    </source>
</evidence>
<dbReference type="Pfam" id="PF00005">
    <property type="entry name" value="ABC_tran"/>
    <property type="match status" value="2"/>
</dbReference>
<evidence type="ECO:0000256" key="3">
    <source>
        <dbReference type="ARBA" id="ARBA00022448"/>
    </source>
</evidence>
<dbReference type="Gene3D" id="1.20.1560.10">
    <property type="entry name" value="ABC transporter type 1, transmembrane domain"/>
    <property type="match status" value="2"/>
</dbReference>
<dbReference type="GeneID" id="114349326"/>
<keyword evidence="6" id="KW-0067">ATP-binding</keyword>
<evidence type="ECO:0008006" key="14">
    <source>
        <dbReference type="Google" id="ProtNLM"/>
    </source>
</evidence>
<feature type="domain" description="ABC transmembrane type-1" evidence="11">
    <location>
        <begin position="738"/>
        <end position="1036"/>
    </location>
</feature>
<dbReference type="InterPro" id="IPR036640">
    <property type="entry name" value="ABC1_TM_sf"/>
</dbReference>
<evidence type="ECO:0000256" key="5">
    <source>
        <dbReference type="ARBA" id="ARBA00022741"/>
    </source>
</evidence>
<dbReference type="Proteomes" id="UP001652700">
    <property type="component" value="Unplaced"/>
</dbReference>
<dbReference type="InterPro" id="IPR017871">
    <property type="entry name" value="ABC_transporter-like_CS"/>
</dbReference>
<evidence type="ECO:0000259" key="11">
    <source>
        <dbReference type="PROSITE" id="PS50929"/>
    </source>
</evidence>
<feature type="transmembrane region" description="Helical" evidence="9">
    <location>
        <begin position="893"/>
        <end position="911"/>
    </location>
</feature>
<proteinExistence type="inferred from homology"/>
<evidence type="ECO:0000256" key="9">
    <source>
        <dbReference type="SAM" id="Phobius"/>
    </source>
</evidence>
<keyword evidence="4 9" id="KW-0812">Transmembrane</keyword>
<keyword evidence="13" id="KW-1185">Reference proteome</keyword>
<dbReference type="CDD" id="cd03250">
    <property type="entry name" value="ABCC_MRP_domain1"/>
    <property type="match status" value="1"/>
</dbReference>
<feature type="transmembrane region" description="Helical" evidence="9">
    <location>
        <begin position="356"/>
        <end position="375"/>
    </location>
</feature>
<dbReference type="Pfam" id="PF00664">
    <property type="entry name" value="ABC_membrane"/>
    <property type="match status" value="2"/>
</dbReference>
<dbReference type="InterPro" id="IPR003439">
    <property type="entry name" value="ABC_transporter-like_ATP-bd"/>
</dbReference>
<feature type="transmembrane region" description="Helical" evidence="9">
    <location>
        <begin position="794"/>
        <end position="816"/>
    </location>
</feature>
<feature type="transmembrane region" description="Helical" evidence="9">
    <location>
        <begin position="15"/>
        <end position="35"/>
    </location>
</feature>